<comment type="similarity">
    <text evidence="7">Belongs to the PINc/VapC protein family.</text>
</comment>
<dbReference type="GO" id="GO:0046872">
    <property type="term" value="F:metal ion binding"/>
    <property type="evidence" value="ECO:0007669"/>
    <property type="project" value="UniProtKB-KW"/>
</dbReference>
<evidence type="ECO:0000256" key="2">
    <source>
        <dbReference type="ARBA" id="ARBA00022649"/>
    </source>
</evidence>
<evidence type="ECO:0000313" key="9">
    <source>
        <dbReference type="EMBL" id="OGM31678.1"/>
    </source>
</evidence>
<dbReference type="SUPFAM" id="SSF88723">
    <property type="entry name" value="PIN domain-like"/>
    <property type="match status" value="1"/>
</dbReference>
<accession>A0A1F7YY69</accession>
<dbReference type="EMBL" id="MGGP01000022">
    <property type="protein sequence ID" value="OGM31678.1"/>
    <property type="molecule type" value="Genomic_DNA"/>
</dbReference>
<dbReference type="CDD" id="cd09881">
    <property type="entry name" value="PIN_VapC4-5_FitB-like"/>
    <property type="match status" value="1"/>
</dbReference>
<comment type="caution">
    <text evidence="9">The sequence shown here is derived from an EMBL/GenBank/DDBJ whole genome shotgun (WGS) entry which is preliminary data.</text>
</comment>
<comment type="cofactor">
    <cofactor evidence="1">
        <name>Mg(2+)</name>
        <dbReference type="ChEBI" id="CHEBI:18420"/>
    </cofactor>
</comment>
<dbReference type="AlphaFoldDB" id="A0A1F7YY69"/>
<dbReference type="GO" id="GO:0004518">
    <property type="term" value="F:nuclease activity"/>
    <property type="evidence" value="ECO:0007669"/>
    <property type="project" value="UniProtKB-KW"/>
</dbReference>
<keyword evidence="2" id="KW-1277">Toxin-antitoxin system</keyword>
<dbReference type="InterPro" id="IPR029060">
    <property type="entry name" value="PIN-like_dom_sf"/>
</dbReference>
<evidence type="ECO:0000256" key="6">
    <source>
        <dbReference type="ARBA" id="ARBA00022842"/>
    </source>
</evidence>
<dbReference type="InterPro" id="IPR002716">
    <property type="entry name" value="PIN_dom"/>
</dbReference>
<gene>
    <name evidence="9" type="ORF">A2803_04585</name>
</gene>
<dbReference type="PANTHER" id="PTHR33653:SF1">
    <property type="entry name" value="RIBONUCLEASE VAPC2"/>
    <property type="match status" value="1"/>
</dbReference>
<evidence type="ECO:0000259" key="8">
    <source>
        <dbReference type="SMART" id="SM00670"/>
    </source>
</evidence>
<sequence>MKYLLDTNILVDYLRGRSKLDEMLVKEGSAVSVITLSELYYGAYKSMNPKKGAKEIEETVKDLSLGIIQLENNTKIYGKIKAFLEKKGKRLEDIDLFIAATAISNNLTVVTNNKKYFRRIPKLKLY</sequence>
<evidence type="ECO:0000256" key="4">
    <source>
        <dbReference type="ARBA" id="ARBA00022723"/>
    </source>
</evidence>
<keyword evidence="4" id="KW-0479">Metal-binding</keyword>
<dbReference type="GO" id="GO:0016787">
    <property type="term" value="F:hydrolase activity"/>
    <property type="evidence" value="ECO:0007669"/>
    <property type="project" value="UniProtKB-KW"/>
</dbReference>
<organism evidence="9 10">
    <name type="scientific">Candidatus Woesebacteria bacterium RIFCSPHIGHO2_01_FULL_44_21</name>
    <dbReference type="NCBI Taxonomy" id="1802503"/>
    <lineage>
        <taxon>Bacteria</taxon>
        <taxon>Candidatus Woeseibacteriota</taxon>
    </lineage>
</organism>
<feature type="domain" description="PIN" evidence="8">
    <location>
        <begin position="1"/>
        <end position="118"/>
    </location>
</feature>
<evidence type="ECO:0000256" key="1">
    <source>
        <dbReference type="ARBA" id="ARBA00001946"/>
    </source>
</evidence>
<dbReference type="SMART" id="SM00670">
    <property type="entry name" value="PINc"/>
    <property type="match status" value="1"/>
</dbReference>
<dbReference type="InterPro" id="IPR050556">
    <property type="entry name" value="Type_II_TA_system_RNase"/>
</dbReference>
<keyword evidence="5" id="KW-0378">Hydrolase</keyword>
<dbReference type="Gene3D" id="3.40.50.1010">
    <property type="entry name" value="5'-nuclease"/>
    <property type="match status" value="1"/>
</dbReference>
<dbReference type="Pfam" id="PF01850">
    <property type="entry name" value="PIN"/>
    <property type="match status" value="1"/>
</dbReference>
<protein>
    <recommendedName>
        <fullName evidence="8">PIN domain-containing protein</fullName>
    </recommendedName>
</protein>
<dbReference type="Proteomes" id="UP000178870">
    <property type="component" value="Unassembled WGS sequence"/>
</dbReference>
<keyword evidence="3" id="KW-0540">Nuclease</keyword>
<keyword evidence="6" id="KW-0460">Magnesium</keyword>
<name>A0A1F7YY69_9BACT</name>
<evidence type="ECO:0000256" key="5">
    <source>
        <dbReference type="ARBA" id="ARBA00022801"/>
    </source>
</evidence>
<dbReference type="PANTHER" id="PTHR33653">
    <property type="entry name" value="RIBONUCLEASE VAPC2"/>
    <property type="match status" value="1"/>
</dbReference>
<reference evidence="9 10" key="1">
    <citation type="journal article" date="2016" name="Nat. Commun.">
        <title>Thousands of microbial genomes shed light on interconnected biogeochemical processes in an aquifer system.</title>
        <authorList>
            <person name="Anantharaman K."/>
            <person name="Brown C.T."/>
            <person name="Hug L.A."/>
            <person name="Sharon I."/>
            <person name="Castelle C.J."/>
            <person name="Probst A.J."/>
            <person name="Thomas B.C."/>
            <person name="Singh A."/>
            <person name="Wilkins M.J."/>
            <person name="Karaoz U."/>
            <person name="Brodie E.L."/>
            <person name="Williams K.H."/>
            <person name="Hubbard S.S."/>
            <person name="Banfield J.F."/>
        </authorList>
    </citation>
    <scope>NUCLEOTIDE SEQUENCE [LARGE SCALE GENOMIC DNA]</scope>
</reference>
<evidence type="ECO:0000313" key="10">
    <source>
        <dbReference type="Proteomes" id="UP000178870"/>
    </source>
</evidence>
<evidence type="ECO:0000256" key="3">
    <source>
        <dbReference type="ARBA" id="ARBA00022722"/>
    </source>
</evidence>
<proteinExistence type="inferred from homology"/>
<evidence type="ECO:0000256" key="7">
    <source>
        <dbReference type="ARBA" id="ARBA00038093"/>
    </source>
</evidence>